<evidence type="ECO:0000256" key="4">
    <source>
        <dbReference type="ARBA" id="ARBA00022989"/>
    </source>
</evidence>
<dbReference type="Pfam" id="PF07690">
    <property type="entry name" value="MFS_1"/>
    <property type="match status" value="1"/>
</dbReference>
<evidence type="ECO:0000256" key="1">
    <source>
        <dbReference type="ARBA" id="ARBA00004141"/>
    </source>
</evidence>
<feature type="domain" description="Major facilitator superfamily (MFS) profile" evidence="7">
    <location>
        <begin position="7"/>
        <end position="402"/>
    </location>
</feature>
<accession>A0ABT3G9X4</accession>
<dbReference type="Proteomes" id="UP001165653">
    <property type="component" value="Unassembled WGS sequence"/>
</dbReference>
<reference evidence="8" key="1">
    <citation type="submission" date="2022-10" db="EMBL/GenBank/DDBJ databases">
        <title>Luteolibacter sp. GHJ8, whole genome shotgun sequencing project.</title>
        <authorList>
            <person name="Zhao G."/>
            <person name="Shen L."/>
        </authorList>
    </citation>
    <scope>NUCLEOTIDE SEQUENCE</scope>
    <source>
        <strain evidence="8">GHJ8</strain>
    </source>
</reference>
<evidence type="ECO:0000313" key="8">
    <source>
        <dbReference type="EMBL" id="MCW1916648.1"/>
    </source>
</evidence>
<feature type="transmembrane region" description="Helical" evidence="6">
    <location>
        <begin position="252"/>
        <end position="271"/>
    </location>
</feature>
<dbReference type="PRINTS" id="PR01035">
    <property type="entry name" value="TCRTETA"/>
</dbReference>
<dbReference type="PROSITE" id="PS50850">
    <property type="entry name" value="MFS"/>
    <property type="match status" value="1"/>
</dbReference>
<evidence type="ECO:0000256" key="3">
    <source>
        <dbReference type="ARBA" id="ARBA00022692"/>
    </source>
</evidence>
<name>A0ABT3G9X4_9BACT</name>
<feature type="transmembrane region" description="Helical" evidence="6">
    <location>
        <begin position="215"/>
        <end position="240"/>
    </location>
</feature>
<evidence type="ECO:0000256" key="5">
    <source>
        <dbReference type="ARBA" id="ARBA00023136"/>
    </source>
</evidence>
<evidence type="ECO:0000313" key="9">
    <source>
        <dbReference type="Proteomes" id="UP001165653"/>
    </source>
</evidence>
<proteinExistence type="predicted"/>
<sequence length="406" mass="42579">MARPKPAIIFIFITLFLDIFGIGVIVPVLPKLVEELQGGDLEAAAHSVGWLGALYALMQFIFSPVLGSLSDRFGRRPVILASLFGSGIDYLVLAWAPTLGWLYLARIVSGITAANFSAASAYIADVTPPEKRAAGFGMIGAAFGLGFIAGPAIGGLLGAHGLRTPFLVAAGITLLNWLYGAFVLPESLAKENRRPFTWESAHPIKALTALSRWPVVMGLAGTHFFSMLAGNIYPALWVLYTGLRYGWDSRQVGISLALVGVMAAIVQAGLAGKVIAKIGERRGVYLGLLAMAVAMFCYGAATDGWMVYVIILIGSIGGIGSPATQSMISRAVSADEQGAVQGALNSITSIAGIVAPVLWTALFSWSIAKDRAFPLPGLSFYGACAVSLAAAGLAWRAFRKAGLSSP</sequence>
<feature type="transmembrane region" description="Helical" evidence="6">
    <location>
        <begin position="7"/>
        <end position="28"/>
    </location>
</feature>
<evidence type="ECO:0000256" key="2">
    <source>
        <dbReference type="ARBA" id="ARBA00022448"/>
    </source>
</evidence>
<evidence type="ECO:0000259" key="7">
    <source>
        <dbReference type="PROSITE" id="PS50850"/>
    </source>
</evidence>
<dbReference type="PANTHER" id="PTHR23504:SF15">
    <property type="entry name" value="MAJOR FACILITATOR SUPERFAMILY (MFS) PROFILE DOMAIN-CONTAINING PROTEIN"/>
    <property type="match status" value="1"/>
</dbReference>
<comment type="caution">
    <text evidence="8">The sequence shown here is derived from an EMBL/GenBank/DDBJ whole genome shotgun (WGS) entry which is preliminary data.</text>
</comment>
<keyword evidence="3 6" id="KW-0812">Transmembrane</keyword>
<dbReference type="InterPro" id="IPR020846">
    <property type="entry name" value="MFS_dom"/>
</dbReference>
<keyword evidence="5 6" id="KW-0472">Membrane</keyword>
<dbReference type="Gene3D" id="1.20.1250.20">
    <property type="entry name" value="MFS general substrate transporter like domains"/>
    <property type="match status" value="1"/>
</dbReference>
<feature type="transmembrane region" description="Helical" evidence="6">
    <location>
        <begin position="136"/>
        <end position="159"/>
    </location>
</feature>
<dbReference type="InterPro" id="IPR001958">
    <property type="entry name" value="Tet-R_TetA/multi-R_MdtG-like"/>
</dbReference>
<dbReference type="InterPro" id="IPR036259">
    <property type="entry name" value="MFS_trans_sf"/>
</dbReference>
<feature type="transmembrane region" description="Helical" evidence="6">
    <location>
        <begin position="78"/>
        <end position="97"/>
    </location>
</feature>
<feature type="transmembrane region" description="Helical" evidence="6">
    <location>
        <begin position="165"/>
        <end position="184"/>
    </location>
</feature>
<feature type="transmembrane region" description="Helical" evidence="6">
    <location>
        <begin position="380"/>
        <end position="398"/>
    </location>
</feature>
<comment type="subcellular location">
    <subcellularLocation>
        <location evidence="1">Membrane</location>
        <topology evidence="1">Multi-pass membrane protein</topology>
    </subcellularLocation>
</comment>
<dbReference type="CDD" id="cd17388">
    <property type="entry name" value="MFS_TetA"/>
    <property type="match status" value="1"/>
</dbReference>
<evidence type="ECO:0000256" key="6">
    <source>
        <dbReference type="SAM" id="Phobius"/>
    </source>
</evidence>
<dbReference type="PANTHER" id="PTHR23504">
    <property type="entry name" value="MAJOR FACILITATOR SUPERFAMILY DOMAIN-CONTAINING PROTEIN 10"/>
    <property type="match status" value="1"/>
</dbReference>
<feature type="transmembrane region" description="Helical" evidence="6">
    <location>
        <begin position="283"/>
        <end position="301"/>
    </location>
</feature>
<protein>
    <submittedName>
        <fullName evidence="8">TCR/Tet family MFS transporter</fullName>
    </submittedName>
</protein>
<feature type="transmembrane region" description="Helical" evidence="6">
    <location>
        <begin position="103"/>
        <end position="124"/>
    </location>
</feature>
<organism evidence="8 9">
    <name type="scientific">Luteolibacter rhizosphaerae</name>
    <dbReference type="NCBI Taxonomy" id="2989719"/>
    <lineage>
        <taxon>Bacteria</taxon>
        <taxon>Pseudomonadati</taxon>
        <taxon>Verrucomicrobiota</taxon>
        <taxon>Verrucomicrobiia</taxon>
        <taxon>Verrucomicrobiales</taxon>
        <taxon>Verrucomicrobiaceae</taxon>
        <taxon>Luteolibacter</taxon>
    </lineage>
</organism>
<keyword evidence="4 6" id="KW-1133">Transmembrane helix</keyword>
<dbReference type="SUPFAM" id="SSF103473">
    <property type="entry name" value="MFS general substrate transporter"/>
    <property type="match status" value="1"/>
</dbReference>
<feature type="transmembrane region" description="Helical" evidence="6">
    <location>
        <begin position="344"/>
        <end position="368"/>
    </location>
</feature>
<dbReference type="InterPro" id="IPR011701">
    <property type="entry name" value="MFS"/>
</dbReference>
<keyword evidence="9" id="KW-1185">Reference proteome</keyword>
<gene>
    <name evidence="8" type="ORF">OJ996_23880</name>
</gene>
<dbReference type="RefSeq" id="WP_264516229.1">
    <property type="nucleotide sequence ID" value="NZ_JAPDDR010000017.1"/>
</dbReference>
<keyword evidence="2" id="KW-0813">Transport</keyword>
<dbReference type="EMBL" id="JAPDDR010000017">
    <property type="protein sequence ID" value="MCW1916648.1"/>
    <property type="molecule type" value="Genomic_DNA"/>
</dbReference>
<feature type="transmembrane region" description="Helical" evidence="6">
    <location>
        <begin position="307"/>
        <end position="324"/>
    </location>
</feature>
<feature type="transmembrane region" description="Helical" evidence="6">
    <location>
        <begin position="48"/>
        <end position="66"/>
    </location>
</feature>